<reference evidence="5 6" key="1">
    <citation type="journal article" date="2011" name="J. Bacteriol.">
        <title>Genome sequence of the mercury-methylating strain Desulfovibrio desulfuricans ND132.</title>
        <authorList>
            <person name="Brown S.D."/>
            <person name="Gilmour C.C."/>
            <person name="Kucken A.M."/>
            <person name="Wall J.D."/>
            <person name="Elias D.A."/>
            <person name="Brandt C.C."/>
            <person name="Podar M."/>
            <person name="Chertkov O."/>
            <person name="Held B."/>
            <person name="Bruce D.C."/>
            <person name="Detter J.C."/>
            <person name="Tapia R."/>
            <person name="Han C.S."/>
            <person name="Goodwin L.A."/>
            <person name="Cheng J.F."/>
            <person name="Pitluck S."/>
            <person name="Woyke T."/>
            <person name="Mikhailova N."/>
            <person name="Ivanova N.N."/>
            <person name="Han J."/>
            <person name="Lucas S."/>
            <person name="Lapidus A.L."/>
            <person name="Land M.L."/>
            <person name="Hauser L.J."/>
            <person name="Palumbo A.V."/>
        </authorList>
    </citation>
    <scope>NUCLEOTIDE SEQUENCE [LARGE SCALE GENOMIC DNA]</scope>
    <source>
        <strain evidence="5 6">ND132</strain>
    </source>
</reference>
<dbReference type="eggNOG" id="COG0457">
    <property type="taxonomic scope" value="Bacteria"/>
</dbReference>
<dbReference type="STRING" id="641491.DND132_1894"/>
<keyword evidence="2 3" id="KW-0802">TPR repeat</keyword>
<dbReference type="Pfam" id="PF13432">
    <property type="entry name" value="TPR_16"/>
    <property type="match status" value="1"/>
</dbReference>
<feature type="region of interest" description="Disordered" evidence="4">
    <location>
        <begin position="447"/>
        <end position="486"/>
    </location>
</feature>
<dbReference type="InterPro" id="IPR019734">
    <property type="entry name" value="TPR_rpt"/>
</dbReference>
<dbReference type="Gene3D" id="1.25.40.10">
    <property type="entry name" value="Tetratricopeptide repeat domain"/>
    <property type="match status" value="2"/>
</dbReference>
<evidence type="ECO:0000313" key="5">
    <source>
        <dbReference type="EMBL" id="EGB15100.1"/>
    </source>
</evidence>
<dbReference type="KEGG" id="ddn:DND132_1894"/>
<accession>F0JGI3</accession>
<dbReference type="PROSITE" id="PS50005">
    <property type="entry name" value="TPR"/>
    <property type="match status" value="3"/>
</dbReference>
<dbReference type="InterPro" id="IPR011006">
    <property type="entry name" value="CheY-like_superfamily"/>
</dbReference>
<feature type="compositionally biased region" description="Basic and acidic residues" evidence="4">
    <location>
        <begin position="449"/>
        <end position="462"/>
    </location>
</feature>
<dbReference type="SMR" id="F0JGI3"/>
<dbReference type="RefSeq" id="WP_014322527.1">
    <property type="nucleotide sequence ID" value="NC_016803.1"/>
</dbReference>
<name>F0JGI3_9BACT</name>
<feature type="repeat" description="TPR" evidence="3">
    <location>
        <begin position="325"/>
        <end position="358"/>
    </location>
</feature>
<dbReference type="PANTHER" id="PTHR44943">
    <property type="entry name" value="CELLULOSE SYNTHASE OPERON PROTEIN C"/>
    <property type="match status" value="1"/>
</dbReference>
<feature type="repeat" description="TPR" evidence="3">
    <location>
        <begin position="397"/>
        <end position="430"/>
    </location>
</feature>
<feature type="compositionally biased region" description="Basic residues" evidence="4">
    <location>
        <begin position="471"/>
        <end position="480"/>
    </location>
</feature>
<evidence type="ECO:0000256" key="4">
    <source>
        <dbReference type="SAM" id="MobiDB-lite"/>
    </source>
</evidence>
<dbReference type="Proteomes" id="UP000007845">
    <property type="component" value="Chromosome"/>
</dbReference>
<dbReference type="SUPFAM" id="SSF52172">
    <property type="entry name" value="CheY-like"/>
    <property type="match status" value="1"/>
</dbReference>
<dbReference type="OrthoDB" id="5469194at2"/>
<evidence type="ECO:0000256" key="3">
    <source>
        <dbReference type="PROSITE-ProRule" id="PRU00339"/>
    </source>
</evidence>
<dbReference type="SUPFAM" id="SSF48452">
    <property type="entry name" value="TPR-like"/>
    <property type="match status" value="1"/>
</dbReference>
<protein>
    <submittedName>
        <fullName evidence="5">Tetratricopeptide TPR_1 repeat-containing protein</fullName>
    </submittedName>
</protein>
<evidence type="ECO:0000256" key="2">
    <source>
        <dbReference type="ARBA" id="ARBA00022803"/>
    </source>
</evidence>
<dbReference type="Pfam" id="PF13414">
    <property type="entry name" value="TPR_11"/>
    <property type="match status" value="1"/>
</dbReference>
<dbReference type="Pfam" id="PF13181">
    <property type="entry name" value="TPR_8"/>
    <property type="match status" value="1"/>
</dbReference>
<dbReference type="PANTHER" id="PTHR44943:SF8">
    <property type="entry name" value="TPR REPEAT-CONTAINING PROTEIN MJ0263"/>
    <property type="match status" value="1"/>
</dbReference>
<keyword evidence="6" id="KW-1185">Reference proteome</keyword>
<keyword evidence="1" id="KW-0677">Repeat</keyword>
<proteinExistence type="predicted"/>
<dbReference type="HOGENOM" id="CLU_617815_0_0_7"/>
<dbReference type="AlphaFoldDB" id="F0JGI3"/>
<dbReference type="InterPro" id="IPR051685">
    <property type="entry name" value="Ycf3/AcsC/BcsC/TPR_MFPF"/>
</dbReference>
<organism evidence="5 6">
    <name type="scientific">Pseudodesulfovibrio mercurii</name>
    <dbReference type="NCBI Taxonomy" id="641491"/>
    <lineage>
        <taxon>Bacteria</taxon>
        <taxon>Pseudomonadati</taxon>
        <taxon>Thermodesulfobacteriota</taxon>
        <taxon>Desulfovibrionia</taxon>
        <taxon>Desulfovibrionales</taxon>
        <taxon>Desulfovibrionaceae</taxon>
    </lineage>
</organism>
<evidence type="ECO:0000256" key="1">
    <source>
        <dbReference type="ARBA" id="ARBA00022737"/>
    </source>
</evidence>
<evidence type="ECO:0000313" key="6">
    <source>
        <dbReference type="Proteomes" id="UP000007845"/>
    </source>
</evidence>
<feature type="repeat" description="TPR" evidence="3">
    <location>
        <begin position="359"/>
        <end position="392"/>
    </location>
</feature>
<dbReference type="SMART" id="SM00028">
    <property type="entry name" value="TPR"/>
    <property type="match status" value="5"/>
</dbReference>
<gene>
    <name evidence="5" type="ORF">DND132_1894</name>
</gene>
<dbReference type="EMBL" id="CP003220">
    <property type="protein sequence ID" value="EGB15100.1"/>
    <property type="molecule type" value="Genomic_DNA"/>
</dbReference>
<dbReference type="Gene3D" id="3.40.50.2300">
    <property type="match status" value="1"/>
</dbReference>
<dbReference type="InterPro" id="IPR011990">
    <property type="entry name" value="TPR-like_helical_dom_sf"/>
</dbReference>
<sequence>MPPETADAVVRRFIEKDGGVVVYVSDDYGFTRALRNMVSRVIGLRGEVLLPYTSMDAAVDKCVELREQDIPFVVFIERMIDNRPSTDFIIRLSRECPEARMIVLTWEATQETVAYFFELGVSRVLVKPASANKVIEELAAAISPPMELRRQMEHCRSLLDAHNYVAALAASDRILSLRPDSARGLAMRGDALMGTGRVDAAVQAYMAAHEANPIFMAPLAKLAEAFRDMEDERALAYLKELDTLSPLNPERKIDIAEQHLRQGQHEQAERYLDQSVQAAERETRSMVGDLTERIVDAVSGIAPDLAVKYLNRVIDTKRVLGRDDLVHFNRLGILLRGEGRWAEAVEVYRKALTIAPEDAVIHYNMGLAHWEGLERMTALDCFEKALDIDPDFYAGSVGAALNIGSLYLDLRYPDDAIPFFEHVLSLDPENDLAHAKLDQARRLVASRPESSRRYRQDEKILDLDNLPEPPKKKKKRKRKPFTNLEL</sequence>